<evidence type="ECO:0000256" key="1">
    <source>
        <dbReference type="SAM" id="Phobius"/>
    </source>
</evidence>
<dbReference type="AlphaFoldDB" id="A0A7E4V0H0"/>
<name>A0A7E4V0H0_PANRE</name>
<keyword evidence="1" id="KW-0472">Membrane</keyword>
<organism evidence="2 3">
    <name type="scientific">Panagrellus redivivus</name>
    <name type="common">Microworm</name>
    <dbReference type="NCBI Taxonomy" id="6233"/>
    <lineage>
        <taxon>Eukaryota</taxon>
        <taxon>Metazoa</taxon>
        <taxon>Ecdysozoa</taxon>
        <taxon>Nematoda</taxon>
        <taxon>Chromadorea</taxon>
        <taxon>Rhabditida</taxon>
        <taxon>Tylenchina</taxon>
        <taxon>Panagrolaimomorpha</taxon>
        <taxon>Panagrolaimoidea</taxon>
        <taxon>Panagrolaimidae</taxon>
        <taxon>Panagrellus</taxon>
    </lineage>
</organism>
<reference evidence="3" key="2">
    <citation type="submission" date="2020-10" db="UniProtKB">
        <authorList>
            <consortium name="WormBaseParasite"/>
        </authorList>
    </citation>
    <scope>IDENTIFICATION</scope>
</reference>
<keyword evidence="1" id="KW-0812">Transmembrane</keyword>
<dbReference type="Proteomes" id="UP000492821">
    <property type="component" value="Unassembled WGS sequence"/>
</dbReference>
<evidence type="ECO:0000313" key="3">
    <source>
        <dbReference type="WBParaSite" id="Pan_g15064.t1"/>
    </source>
</evidence>
<keyword evidence="2" id="KW-1185">Reference proteome</keyword>
<dbReference type="WBParaSite" id="Pan_g15064.t1">
    <property type="protein sequence ID" value="Pan_g15064.t1"/>
    <property type="gene ID" value="Pan_g15064"/>
</dbReference>
<proteinExistence type="predicted"/>
<evidence type="ECO:0000313" key="2">
    <source>
        <dbReference type="Proteomes" id="UP000492821"/>
    </source>
</evidence>
<sequence>MYDTSNTCNAYYLTMMTTFYISTAASATISLILIIVAVKKSQRYSRSSAKTLAERRMIVHAAMALVMLMIWVTTYYLANTIDSMYNLFDSLSFFVFFVQHYPPMLVILWIRCVLMFSCT</sequence>
<protein>
    <submittedName>
        <fullName evidence="3">G_PROTEIN_RECEP_F1_2 domain-containing protein</fullName>
    </submittedName>
</protein>
<feature type="transmembrane region" description="Helical" evidence="1">
    <location>
        <begin position="58"/>
        <end position="78"/>
    </location>
</feature>
<keyword evidence="1" id="KW-1133">Transmembrane helix</keyword>
<feature type="transmembrane region" description="Helical" evidence="1">
    <location>
        <begin position="90"/>
        <end position="114"/>
    </location>
</feature>
<accession>A0A7E4V0H0</accession>
<feature type="transmembrane region" description="Helical" evidence="1">
    <location>
        <begin position="12"/>
        <end position="38"/>
    </location>
</feature>
<reference evidence="2" key="1">
    <citation type="journal article" date="2013" name="Genetics">
        <title>The draft genome and transcriptome of Panagrellus redivivus are shaped by the harsh demands of a free-living lifestyle.</title>
        <authorList>
            <person name="Srinivasan J."/>
            <person name="Dillman A.R."/>
            <person name="Macchietto M.G."/>
            <person name="Heikkinen L."/>
            <person name="Lakso M."/>
            <person name="Fracchia K.M."/>
            <person name="Antoshechkin I."/>
            <person name="Mortazavi A."/>
            <person name="Wong G."/>
            <person name="Sternberg P.W."/>
        </authorList>
    </citation>
    <scope>NUCLEOTIDE SEQUENCE [LARGE SCALE GENOMIC DNA]</scope>
    <source>
        <strain evidence="2">MT8872</strain>
    </source>
</reference>